<dbReference type="Gene3D" id="1.10.2000.10">
    <property type="entry name" value="Frizzled cysteine-rich domain"/>
    <property type="match status" value="1"/>
</dbReference>
<keyword evidence="7 15" id="KW-1133">Transmembrane helix</keyword>
<keyword evidence="10 14" id="KW-1015">Disulfide bond</keyword>
<dbReference type="FunFam" id="1.10.2000.10:FF:000003">
    <property type="entry name" value="Frizzled class receptor 2"/>
    <property type="match status" value="1"/>
</dbReference>
<dbReference type="GO" id="GO:0035567">
    <property type="term" value="P:non-canonical Wnt signaling pathway"/>
    <property type="evidence" value="ECO:0007669"/>
    <property type="project" value="TreeGrafter"/>
</dbReference>
<proteinExistence type="inferred from homology"/>
<dbReference type="InterPro" id="IPR036790">
    <property type="entry name" value="Frizzled_dom_sf"/>
</dbReference>
<evidence type="ECO:0000256" key="8">
    <source>
        <dbReference type="ARBA" id="ARBA00023040"/>
    </source>
</evidence>
<dbReference type="GO" id="GO:0042813">
    <property type="term" value="F:Wnt receptor activity"/>
    <property type="evidence" value="ECO:0007669"/>
    <property type="project" value="TreeGrafter"/>
</dbReference>
<dbReference type="CDD" id="cd07458">
    <property type="entry name" value="CRD_FZ1_like"/>
    <property type="match status" value="1"/>
</dbReference>
<comment type="subcellular location">
    <subcellularLocation>
        <location evidence="1">Cell membrane</location>
        <topology evidence="1">Multi-pass membrane protein</topology>
    </subcellularLocation>
</comment>
<feature type="disulfide bond" evidence="14">
    <location>
        <begin position="113"/>
        <end position="137"/>
    </location>
</feature>
<dbReference type="SUPFAM" id="SSF63501">
    <property type="entry name" value="Frizzled cysteine-rich domain"/>
    <property type="match status" value="1"/>
</dbReference>
<dbReference type="Gene3D" id="1.20.1070.10">
    <property type="entry name" value="Rhodopsin 7-helix transmembrane proteins"/>
    <property type="match status" value="1"/>
</dbReference>
<comment type="caution">
    <text evidence="14">Lacks conserved residue(s) required for the propagation of feature annotation.</text>
</comment>
<feature type="transmembrane region" description="Helical" evidence="15">
    <location>
        <begin position="360"/>
        <end position="379"/>
    </location>
</feature>
<name>A0A674N9G3_TAKRU</name>
<evidence type="ECO:0000256" key="6">
    <source>
        <dbReference type="ARBA" id="ARBA00022692"/>
    </source>
</evidence>
<evidence type="ECO:0000256" key="3">
    <source>
        <dbReference type="ARBA" id="ARBA00022473"/>
    </source>
</evidence>
<dbReference type="InterPro" id="IPR017981">
    <property type="entry name" value="GPCR_2-like_7TM"/>
</dbReference>
<feature type="domain" description="G-protein coupled receptors family 2 profile 2" evidence="18">
    <location>
        <begin position="230"/>
        <end position="533"/>
    </location>
</feature>
<feature type="transmembrane region" description="Helical" evidence="15">
    <location>
        <begin position="399"/>
        <end position="425"/>
    </location>
</feature>
<organism evidence="19 20">
    <name type="scientific">Takifugu rubripes</name>
    <name type="common">Japanese pufferfish</name>
    <name type="synonym">Fugu rubripes</name>
    <dbReference type="NCBI Taxonomy" id="31033"/>
    <lineage>
        <taxon>Eukaryota</taxon>
        <taxon>Metazoa</taxon>
        <taxon>Chordata</taxon>
        <taxon>Craniata</taxon>
        <taxon>Vertebrata</taxon>
        <taxon>Euteleostomi</taxon>
        <taxon>Actinopterygii</taxon>
        <taxon>Neopterygii</taxon>
        <taxon>Teleostei</taxon>
        <taxon>Neoteleostei</taxon>
        <taxon>Acanthomorphata</taxon>
        <taxon>Eupercaria</taxon>
        <taxon>Tetraodontiformes</taxon>
        <taxon>Tetradontoidea</taxon>
        <taxon>Tetraodontidae</taxon>
        <taxon>Takifugu</taxon>
    </lineage>
</organism>
<evidence type="ECO:0000256" key="10">
    <source>
        <dbReference type="ARBA" id="ARBA00023157"/>
    </source>
</evidence>
<dbReference type="Proteomes" id="UP000005226">
    <property type="component" value="Chromosome 8"/>
</dbReference>
<sequence>MVTERTWWWVWAMVAITIHMQPSAQDERRISTPEHGLCQLISIPMCSDIPYNETIMPNLLGHTNQEDAGLEIHQFYPLVKIQCSPDLKFFLCSLYAPVCTVLEQAIPPCRNLCERARQGCEALMNKFGFQWPERLSCESFPVHGGGEICVGPLDGTTDAASPTGPALGLGETATLLPHIQTKPSFLCPARLRVPPYLNYHFLGAQDCGAPCEVSLPDGLMYFDEEELKFGRLWVGTWSILCCVSTLFALLTYLVDKKRFAYPERPMIFLSGCYFMVGATYFTGFLLEDNVPCVDKFNEATYRIVAQGTKKEDCTILFMVLYFFSMASSIWWVVLSLAWFLSAGMKWGAEAIEEYSPYFHLVAWAVPALKTIAVVATGQVEGDVLTGVCYVGIYSVEALWAFVLAPLIVYLIPGTSFLLAGFVSLLRIRAIMKHVGAETKKLEKLMVRIGVFGVLYTVPATIVIACCFYEQRFRPQWDRTWHMRTCQRFAVPCPAGNVAPVKPDFTIFMLKYLMILMGGITLGFLVWSEKTLQSWQSFFRRLCSRNYGSRACRAGVTNTVPMGTKSPASLF</sequence>
<evidence type="ECO:0000256" key="4">
    <source>
        <dbReference type="ARBA" id="ARBA00022475"/>
    </source>
</evidence>
<dbReference type="InterPro" id="IPR020067">
    <property type="entry name" value="Frizzled_dom"/>
</dbReference>
<keyword evidence="20" id="KW-1185">Reference proteome</keyword>
<evidence type="ECO:0000256" key="13">
    <source>
        <dbReference type="ARBA" id="ARBA00023224"/>
    </source>
</evidence>
<feature type="transmembrane region" description="Helical" evidence="15">
    <location>
        <begin position="446"/>
        <end position="470"/>
    </location>
</feature>
<feature type="transmembrane region" description="Helical" evidence="15">
    <location>
        <begin position="504"/>
        <end position="526"/>
    </location>
</feature>
<dbReference type="PRINTS" id="PR00489">
    <property type="entry name" value="FRIZZLED"/>
</dbReference>
<dbReference type="GeneTree" id="ENSGT00940000158239"/>
<keyword evidence="6 15" id="KW-0812">Transmembrane</keyword>
<feature type="chain" id="PRO_5025643015" evidence="16">
    <location>
        <begin position="25"/>
        <end position="570"/>
    </location>
</feature>
<evidence type="ECO:0000256" key="14">
    <source>
        <dbReference type="PROSITE-ProRule" id="PRU00090"/>
    </source>
</evidence>
<feature type="signal peptide" evidence="16">
    <location>
        <begin position="1"/>
        <end position="24"/>
    </location>
</feature>
<evidence type="ECO:0000256" key="16">
    <source>
        <dbReference type="SAM" id="SignalP"/>
    </source>
</evidence>
<keyword evidence="16" id="KW-0732">Signal</keyword>
<reference evidence="19" key="3">
    <citation type="submission" date="2025-09" db="UniProtKB">
        <authorList>
            <consortium name="Ensembl"/>
        </authorList>
    </citation>
    <scope>IDENTIFICATION</scope>
</reference>
<evidence type="ECO:0000259" key="18">
    <source>
        <dbReference type="PROSITE" id="PS50261"/>
    </source>
</evidence>
<keyword evidence="3" id="KW-0217">Developmental protein</keyword>
<feature type="disulfide bond" evidence="14">
    <location>
        <begin position="46"/>
        <end position="92"/>
    </location>
</feature>
<evidence type="ECO:0000313" key="20">
    <source>
        <dbReference type="Proteomes" id="UP000005226"/>
    </source>
</evidence>
<accession>A0A674N9G3</accession>
<evidence type="ECO:0000256" key="5">
    <source>
        <dbReference type="ARBA" id="ARBA00022687"/>
    </source>
</evidence>
<keyword evidence="13" id="KW-0807">Transducer</keyword>
<dbReference type="GO" id="GO:0005886">
    <property type="term" value="C:plasma membrane"/>
    <property type="evidence" value="ECO:0007669"/>
    <property type="project" value="UniProtKB-SubCell"/>
</dbReference>
<dbReference type="SMART" id="SM01330">
    <property type="entry name" value="Frizzled"/>
    <property type="match status" value="1"/>
</dbReference>
<dbReference type="PANTHER" id="PTHR11309">
    <property type="entry name" value="FRIZZLED"/>
    <property type="match status" value="1"/>
</dbReference>
<dbReference type="GO" id="GO:0017147">
    <property type="term" value="F:Wnt-protein binding"/>
    <property type="evidence" value="ECO:0007669"/>
    <property type="project" value="TreeGrafter"/>
</dbReference>
<evidence type="ECO:0000256" key="9">
    <source>
        <dbReference type="ARBA" id="ARBA00023136"/>
    </source>
</evidence>
<reference evidence="19" key="2">
    <citation type="submission" date="2025-08" db="UniProtKB">
        <authorList>
            <consortium name="Ensembl"/>
        </authorList>
    </citation>
    <scope>IDENTIFICATION</scope>
</reference>
<evidence type="ECO:0000259" key="17">
    <source>
        <dbReference type="PROSITE" id="PS50038"/>
    </source>
</evidence>
<keyword evidence="4" id="KW-1003">Cell membrane</keyword>
<dbReference type="InterPro" id="IPR000539">
    <property type="entry name" value="Frizzled/Smoothened_7TM"/>
</dbReference>
<comment type="similarity">
    <text evidence="2">Belongs to the G-protein coupled receptor Fz/Smo family.</text>
</comment>
<evidence type="ECO:0000256" key="12">
    <source>
        <dbReference type="ARBA" id="ARBA00023180"/>
    </source>
</evidence>
<dbReference type="SMART" id="SM00063">
    <property type="entry name" value="FRI"/>
    <property type="match status" value="1"/>
</dbReference>
<dbReference type="Pfam" id="PF01534">
    <property type="entry name" value="Frizzled"/>
    <property type="match status" value="1"/>
</dbReference>
<feature type="transmembrane region" description="Helical" evidence="15">
    <location>
        <begin position="266"/>
        <end position="286"/>
    </location>
</feature>
<evidence type="ECO:0000256" key="11">
    <source>
        <dbReference type="ARBA" id="ARBA00023170"/>
    </source>
</evidence>
<feature type="transmembrane region" description="Helical" evidence="15">
    <location>
        <begin position="232"/>
        <end position="254"/>
    </location>
</feature>
<evidence type="ECO:0000256" key="7">
    <source>
        <dbReference type="ARBA" id="ARBA00022989"/>
    </source>
</evidence>
<evidence type="ECO:0000256" key="2">
    <source>
        <dbReference type="ARBA" id="ARBA00008077"/>
    </source>
</evidence>
<dbReference type="PROSITE" id="PS50261">
    <property type="entry name" value="G_PROTEIN_RECEP_F2_4"/>
    <property type="match status" value="1"/>
</dbReference>
<dbReference type="AlphaFoldDB" id="A0A674N9G3"/>
<dbReference type="InterPro" id="IPR015526">
    <property type="entry name" value="Frizzled/SFRP"/>
</dbReference>
<feature type="domain" description="FZ" evidence="17">
    <location>
        <begin position="33"/>
        <end position="152"/>
    </location>
</feature>
<keyword evidence="9 15" id="KW-0472">Membrane</keyword>
<dbReference type="PANTHER" id="PTHR11309:SF31">
    <property type="entry name" value="FRIZZLED-7"/>
    <property type="match status" value="1"/>
</dbReference>
<dbReference type="GO" id="GO:0060070">
    <property type="term" value="P:canonical Wnt signaling pathway"/>
    <property type="evidence" value="ECO:0007669"/>
    <property type="project" value="TreeGrafter"/>
</dbReference>
<dbReference type="Ensembl" id="ENSTRUT00000081975.1">
    <property type="protein sequence ID" value="ENSTRUP00000070278.1"/>
    <property type="gene ID" value="ENSTRUG00000027540.1"/>
</dbReference>
<reference evidence="19 20" key="1">
    <citation type="journal article" date="2011" name="Genome Biol. Evol.">
        <title>Integration of the genetic map and genome assembly of fugu facilitates insights into distinct features of genome evolution in teleosts and mammals.</title>
        <authorList>
            <person name="Kai W."/>
            <person name="Kikuchi K."/>
            <person name="Tohari S."/>
            <person name="Chew A.K."/>
            <person name="Tay A."/>
            <person name="Fujiwara A."/>
            <person name="Hosoya S."/>
            <person name="Suetake H."/>
            <person name="Naruse K."/>
            <person name="Brenner S."/>
            <person name="Suzuki Y."/>
            <person name="Venkatesh B."/>
        </authorList>
    </citation>
    <scope>NUCLEOTIDE SEQUENCE [LARGE SCALE GENOMIC DNA]</scope>
</reference>
<evidence type="ECO:0000313" key="19">
    <source>
        <dbReference type="Ensembl" id="ENSTRUP00000070278.1"/>
    </source>
</evidence>
<keyword evidence="8" id="KW-0297">G-protein coupled receptor</keyword>
<protein>
    <submittedName>
        <fullName evidence="19">Frizzled class receptor 7</fullName>
    </submittedName>
</protein>
<dbReference type="InParanoid" id="A0A674N9G3"/>
<keyword evidence="11" id="KW-0675">Receptor</keyword>
<feature type="disulfide bond" evidence="14">
    <location>
        <begin position="38"/>
        <end position="99"/>
    </location>
</feature>
<dbReference type="GO" id="GO:0004930">
    <property type="term" value="F:G protein-coupled receptor activity"/>
    <property type="evidence" value="ECO:0007669"/>
    <property type="project" value="UniProtKB-KW"/>
</dbReference>
<dbReference type="Pfam" id="PF01392">
    <property type="entry name" value="Fz"/>
    <property type="match status" value="1"/>
</dbReference>
<evidence type="ECO:0000256" key="15">
    <source>
        <dbReference type="SAM" id="Phobius"/>
    </source>
</evidence>
<feature type="transmembrane region" description="Helical" evidence="15">
    <location>
        <begin position="315"/>
        <end position="340"/>
    </location>
</feature>
<evidence type="ECO:0000256" key="1">
    <source>
        <dbReference type="ARBA" id="ARBA00004651"/>
    </source>
</evidence>
<gene>
    <name evidence="19" type="primary">FZD7</name>
</gene>
<keyword evidence="12" id="KW-0325">Glycoprotein</keyword>
<dbReference type="FunFam" id="1.20.1070.10:FF:000029">
    <property type="entry name" value="Frizzled class receptor 2"/>
    <property type="match status" value="1"/>
</dbReference>
<dbReference type="PROSITE" id="PS50038">
    <property type="entry name" value="FZ"/>
    <property type="match status" value="1"/>
</dbReference>
<keyword evidence="5" id="KW-0879">Wnt signaling pathway</keyword>